<name>A0AAW6U440_9BACT</name>
<accession>A0AAW6U440</accession>
<gene>
    <name evidence="2" type="ORF">QJ522_19510</name>
</gene>
<dbReference type="AlphaFoldDB" id="A0AAW6U440"/>
<dbReference type="EMBL" id="JASCXX010000031">
    <property type="protein sequence ID" value="MDI6451259.1"/>
    <property type="molecule type" value="Genomic_DNA"/>
</dbReference>
<organism evidence="2 3">
    <name type="scientific">Anaerobaca lacustris</name>
    <dbReference type="NCBI Taxonomy" id="3044600"/>
    <lineage>
        <taxon>Bacteria</taxon>
        <taxon>Pseudomonadati</taxon>
        <taxon>Planctomycetota</taxon>
        <taxon>Phycisphaerae</taxon>
        <taxon>Sedimentisphaerales</taxon>
        <taxon>Anaerobacaceae</taxon>
        <taxon>Anaerobaca</taxon>
    </lineage>
</organism>
<proteinExistence type="predicted"/>
<keyword evidence="3" id="KW-1185">Reference proteome</keyword>
<sequence>MWWKRWIGQTVVFVAVMLLVGSCNTSVDDTFRARAERTIELDYALGSGSTLAVSTTSGSIQVTGRQISDVHAVATIVARGATREQARELAEQVTVRFERTDNGVQIKVDRPAPANRRSVSVSYEITVPRQTDIDGDSASGGISLTDLIGNVHGRTASGSITASGITGSVHLQSASGSIRCERIDRGDIHLETTSGSVRLTDASTIATCQMGTASGPVTGQRIEAASIRMNSGSGVVTANDARAEVINLRSASGKVAAKDISCERIQAESTSGDVSVAFSPDAPGDVAAGMKSGSGGVTVVMPRSFAGQVDLRATSGSVRMSQPITVQGRPAKNQISGTVGSGAGSLLVRSGSGAIRVR</sequence>
<feature type="domain" description="DUF4097" evidence="1">
    <location>
        <begin position="187"/>
        <end position="357"/>
    </location>
</feature>
<dbReference type="Proteomes" id="UP001431776">
    <property type="component" value="Unassembled WGS sequence"/>
</dbReference>
<dbReference type="PANTHER" id="PTHR34094:SF1">
    <property type="entry name" value="PROTEIN FAM185A"/>
    <property type="match status" value="1"/>
</dbReference>
<evidence type="ECO:0000313" key="3">
    <source>
        <dbReference type="Proteomes" id="UP001431776"/>
    </source>
</evidence>
<comment type="caution">
    <text evidence="2">The sequence shown here is derived from an EMBL/GenBank/DDBJ whole genome shotgun (WGS) entry which is preliminary data.</text>
</comment>
<dbReference type="PANTHER" id="PTHR34094">
    <property type="match status" value="1"/>
</dbReference>
<evidence type="ECO:0000313" key="2">
    <source>
        <dbReference type="EMBL" id="MDI6451259.1"/>
    </source>
</evidence>
<dbReference type="InterPro" id="IPR025164">
    <property type="entry name" value="Toastrack_DUF4097"/>
</dbReference>
<reference evidence="2" key="1">
    <citation type="submission" date="2023-05" db="EMBL/GenBank/DDBJ databases">
        <title>Anaerotaeda fermentans gen. nov., sp. nov., a novel anaerobic planctomycete of the new family within the order Sedimentisphaerales isolated from Taman Peninsula, Russia.</title>
        <authorList>
            <person name="Khomyakova M.A."/>
            <person name="Merkel A.Y."/>
            <person name="Slobodkin A.I."/>
        </authorList>
    </citation>
    <scope>NUCLEOTIDE SEQUENCE</scope>
    <source>
        <strain evidence="2">M17dextr</strain>
    </source>
</reference>
<dbReference type="Pfam" id="PF13349">
    <property type="entry name" value="DUF4097"/>
    <property type="match status" value="1"/>
</dbReference>
<dbReference type="PROSITE" id="PS51257">
    <property type="entry name" value="PROKAR_LIPOPROTEIN"/>
    <property type="match status" value="1"/>
</dbReference>
<dbReference type="RefSeq" id="WP_349246667.1">
    <property type="nucleotide sequence ID" value="NZ_JASCXX010000031.1"/>
</dbReference>
<protein>
    <submittedName>
        <fullName evidence="2">DUF4097 family beta strand repeat-containing protein</fullName>
    </submittedName>
</protein>
<evidence type="ECO:0000259" key="1">
    <source>
        <dbReference type="Pfam" id="PF13349"/>
    </source>
</evidence>